<dbReference type="EMBL" id="WHYS01000001">
    <property type="protein sequence ID" value="MQL54218.1"/>
    <property type="molecule type" value="Genomic_DNA"/>
</dbReference>
<dbReference type="GO" id="GO:0005886">
    <property type="term" value="C:plasma membrane"/>
    <property type="evidence" value="ECO:0007669"/>
    <property type="project" value="UniProtKB-SubCell"/>
</dbReference>
<dbReference type="AlphaFoldDB" id="A0A650CW31"/>
<evidence type="ECO:0000313" key="7">
    <source>
        <dbReference type="EMBL" id="MQL54218.1"/>
    </source>
</evidence>
<feature type="transmembrane region" description="Helical" evidence="6">
    <location>
        <begin position="468"/>
        <end position="490"/>
    </location>
</feature>
<keyword evidence="5 6" id="KW-0472">Membrane</keyword>
<dbReference type="EMBL" id="CP045482">
    <property type="protein sequence ID" value="QGR22050.1"/>
    <property type="molecule type" value="Genomic_DNA"/>
</dbReference>
<feature type="transmembrane region" description="Helical" evidence="6">
    <location>
        <begin position="189"/>
        <end position="211"/>
    </location>
</feature>
<feature type="transmembrane region" description="Helical" evidence="6">
    <location>
        <begin position="275"/>
        <end position="295"/>
    </location>
</feature>
<gene>
    <name evidence="8" type="ORF">D1866_08610</name>
    <name evidence="7" type="ORF">GFB69_00055</name>
</gene>
<reference evidence="8 9" key="2">
    <citation type="submission" date="2019-10" db="EMBL/GenBank/DDBJ databases">
        <title>Genome Sequences from Six Type Strain Members of the Archaeal Family Sulfolobaceae: Acidianus ambivalens, Acidianus infernus, Metallosphaera prunae, Stygiolobus azoricus, Sulfolobus metallicus, and Sulfurisphaera ohwakuensis.</title>
        <authorList>
            <person name="Counts J.A."/>
            <person name="Kelly R.M."/>
        </authorList>
    </citation>
    <scope>NUCLEOTIDE SEQUENCE [LARGE SCALE GENOMIC DNA]</scope>
    <source>
        <strain evidence="8 9">LEI 10</strain>
    </source>
</reference>
<accession>A0A650CW31</accession>
<dbReference type="Gene3D" id="1.20.1740.10">
    <property type="entry name" value="Amino acid/polyamine transporter I"/>
    <property type="match status" value="1"/>
</dbReference>
<dbReference type="KEGG" id="aamb:D1866_08610"/>
<dbReference type="GeneID" id="42779792"/>
<dbReference type="Pfam" id="PF13520">
    <property type="entry name" value="AA_permease_2"/>
    <property type="match status" value="1"/>
</dbReference>
<feature type="transmembrane region" description="Helical" evidence="6">
    <location>
        <begin position="51"/>
        <end position="75"/>
    </location>
</feature>
<proteinExistence type="predicted"/>
<dbReference type="PANTHER" id="PTHR42770:SF7">
    <property type="entry name" value="MEMBRANE PROTEIN"/>
    <property type="match status" value="1"/>
</dbReference>
<dbReference type="Proteomes" id="UP000426328">
    <property type="component" value="Chromosome"/>
</dbReference>
<feature type="transmembrane region" description="Helical" evidence="6">
    <location>
        <begin position="332"/>
        <end position="358"/>
    </location>
</feature>
<dbReference type="PANTHER" id="PTHR42770">
    <property type="entry name" value="AMINO ACID TRANSPORTER-RELATED"/>
    <property type="match status" value="1"/>
</dbReference>
<sequence>MASSSKIFVRESSGLIKDVSLTDAIMLNLGNLSAGEALFESISPYVTQGGVLWLASVLAFVLSIPQIIVYTLMTLKIRRTGGDYVWITRNIDGRLGSILALSYLIQSTAYFAIIAFFSASSVNAVLCVIGKLDGNPSLLYLASHIFVNPYCSPTLDQRLIFYGISALFFGIVIALNIRKASWGYKLVTGLGLFSILSLILGIIVIGINASDFTTKIAPFASAFNIPTTSSKVFFPSDFSIFATLALLPMFALYTYPWINAGPAVSAEFRNAEKVAKLNIIIASLLTFLLVTGAFLEMDLVAGYNFNISAYPTFIYNFWTVAIALAVNPVLQWIIGLGVILWNFYTLSYGVVMFSRYVFALSFDRVLPEKFSEVNKYGSPVYAHLLDLTITLILLAVPVMSVSAATSLYGTTILGAVYLLFGVLAGAVYGFKNKERVLQIAGIIAAGYLSYLAYEAATNPLFGFMTSSGVNMITLTFVVSAYAFAIVVYFASWYKHKREGIDVSAAFKEIPPE</sequence>
<feature type="transmembrane region" description="Helical" evidence="6">
    <location>
        <begin position="407"/>
        <end position="429"/>
    </location>
</feature>
<dbReference type="InterPro" id="IPR002293">
    <property type="entry name" value="AA/rel_permease1"/>
</dbReference>
<keyword evidence="2" id="KW-1003">Cell membrane</keyword>
<organism evidence="8 9">
    <name type="scientific">Acidianus ambivalens</name>
    <name type="common">Desulfurolobus ambivalens</name>
    <dbReference type="NCBI Taxonomy" id="2283"/>
    <lineage>
        <taxon>Archaea</taxon>
        <taxon>Thermoproteota</taxon>
        <taxon>Thermoprotei</taxon>
        <taxon>Sulfolobales</taxon>
        <taxon>Sulfolobaceae</taxon>
        <taxon>Acidianus</taxon>
    </lineage>
</organism>
<dbReference type="RefSeq" id="WP_152939107.1">
    <property type="nucleotide sequence ID" value="NZ_CP045482.1"/>
</dbReference>
<reference evidence="7 10" key="1">
    <citation type="submission" date="2019-10" db="EMBL/GenBank/DDBJ databases">
        <title>Comparative genomics of sulfur disproportionating microorganisms.</title>
        <authorList>
            <person name="Ward L.M."/>
            <person name="Bertran E."/>
            <person name="Johnston D."/>
        </authorList>
    </citation>
    <scope>NUCLEOTIDE SEQUENCE [LARGE SCALE GENOMIC DNA]</scope>
    <source>
        <strain evidence="7 10">DSM 3772</strain>
    </source>
</reference>
<keyword evidence="9" id="KW-1185">Reference proteome</keyword>
<dbReference type="InterPro" id="IPR050367">
    <property type="entry name" value="APC_superfamily"/>
</dbReference>
<feature type="transmembrane region" description="Helical" evidence="6">
    <location>
        <begin position="436"/>
        <end position="456"/>
    </location>
</feature>
<evidence type="ECO:0000256" key="2">
    <source>
        <dbReference type="ARBA" id="ARBA00022475"/>
    </source>
</evidence>
<keyword evidence="4 6" id="KW-1133">Transmembrane helix</keyword>
<evidence type="ECO:0000313" key="9">
    <source>
        <dbReference type="Proteomes" id="UP000426328"/>
    </source>
</evidence>
<dbReference type="Proteomes" id="UP000474054">
    <property type="component" value="Unassembled WGS sequence"/>
</dbReference>
<keyword evidence="3 6" id="KW-0812">Transmembrane</keyword>
<dbReference type="PIRSF" id="PIRSF006060">
    <property type="entry name" value="AA_transporter"/>
    <property type="match status" value="1"/>
</dbReference>
<evidence type="ECO:0000313" key="10">
    <source>
        <dbReference type="Proteomes" id="UP000474054"/>
    </source>
</evidence>
<evidence type="ECO:0000256" key="3">
    <source>
        <dbReference type="ARBA" id="ARBA00022692"/>
    </source>
</evidence>
<evidence type="ECO:0000256" key="4">
    <source>
        <dbReference type="ARBA" id="ARBA00022989"/>
    </source>
</evidence>
<evidence type="ECO:0000256" key="1">
    <source>
        <dbReference type="ARBA" id="ARBA00004651"/>
    </source>
</evidence>
<dbReference type="GO" id="GO:0022857">
    <property type="term" value="F:transmembrane transporter activity"/>
    <property type="evidence" value="ECO:0007669"/>
    <property type="project" value="InterPro"/>
</dbReference>
<protein>
    <submittedName>
        <fullName evidence="8">Amino acid permease</fullName>
    </submittedName>
</protein>
<feature type="transmembrane region" description="Helical" evidence="6">
    <location>
        <begin position="307"/>
        <end position="326"/>
    </location>
</feature>
<evidence type="ECO:0000313" key="8">
    <source>
        <dbReference type="EMBL" id="QGR22050.1"/>
    </source>
</evidence>
<evidence type="ECO:0000256" key="5">
    <source>
        <dbReference type="ARBA" id="ARBA00023136"/>
    </source>
</evidence>
<name>A0A650CW31_ACIAM</name>
<evidence type="ECO:0000256" key="6">
    <source>
        <dbReference type="SAM" id="Phobius"/>
    </source>
</evidence>
<comment type="subcellular location">
    <subcellularLocation>
        <location evidence="1">Cell membrane</location>
        <topology evidence="1">Multi-pass membrane protein</topology>
    </subcellularLocation>
</comment>
<feature type="transmembrane region" description="Helical" evidence="6">
    <location>
        <begin position="232"/>
        <end position="255"/>
    </location>
</feature>
<feature type="transmembrane region" description="Helical" evidence="6">
    <location>
        <begin position="159"/>
        <end position="177"/>
    </location>
</feature>
<feature type="transmembrane region" description="Helical" evidence="6">
    <location>
        <begin position="95"/>
        <end position="117"/>
    </location>
</feature>